<gene>
    <name evidence="1" type="ORF">AEK19_MT1780</name>
</gene>
<evidence type="ECO:0000313" key="1">
    <source>
        <dbReference type="EMBL" id="ART31953.1"/>
    </source>
</evidence>
<organism evidence="1">
    <name type="scientific">Utricularia reniformis</name>
    <dbReference type="NCBI Taxonomy" id="192314"/>
    <lineage>
        <taxon>Eukaryota</taxon>
        <taxon>Viridiplantae</taxon>
        <taxon>Streptophyta</taxon>
        <taxon>Embryophyta</taxon>
        <taxon>Tracheophyta</taxon>
        <taxon>Spermatophyta</taxon>
        <taxon>Magnoliopsida</taxon>
        <taxon>eudicotyledons</taxon>
        <taxon>Gunneridae</taxon>
        <taxon>Pentapetalae</taxon>
        <taxon>asterids</taxon>
        <taxon>lamiids</taxon>
        <taxon>Lamiales</taxon>
        <taxon>Lentibulariaceae</taxon>
        <taxon>Utricularia</taxon>
    </lineage>
</organism>
<reference evidence="1" key="1">
    <citation type="submission" date="2017-03" db="EMBL/GenBank/DDBJ databases">
        <title>The mitochondrial genome of the carnivorous plant Utricularia reniformis (Lentibulariaceae): structure, comparative analysis and evolutionary landmarks.</title>
        <authorList>
            <person name="Silva S.R."/>
            <person name="Alvarenga D.O."/>
            <person name="Michael T.P."/>
            <person name="Miranda V.F.O."/>
            <person name="Varani A.M."/>
        </authorList>
    </citation>
    <scope>NUCLEOTIDE SEQUENCE</scope>
</reference>
<proteinExistence type="predicted"/>
<protein>
    <submittedName>
        <fullName evidence="1">Uncharacterized protein</fullName>
    </submittedName>
</protein>
<sequence>MESESSLSRQSCECEPALLSRLKENRSILLYCKCRYGFRAKGHTDFLLFSRVLLPLSQ</sequence>
<dbReference type="EMBL" id="KY774314">
    <property type="protein sequence ID" value="ART31953.1"/>
    <property type="molecule type" value="Genomic_DNA"/>
</dbReference>
<name>A0A1Y0B3J3_9LAMI</name>
<dbReference type="AlphaFoldDB" id="A0A1Y0B3J3"/>
<geneLocation type="mitochondrion" evidence="1"/>
<keyword evidence="1" id="KW-0496">Mitochondrion</keyword>
<accession>A0A1Y0B3J3</accession>